<organism evidence="2 3">
    <name type="scientific">Exophiala viscosa</name>
    <dbReference type="NCBI Taxonomy" id="2486360"/>
    <lineage>
        <taxon>Eukaryota</taxon>
        <taxon>Fungi</taxon>
        <taxon>Dikarya</taxon>
        <taxon>Ascomycota</taxon>
        <taxon>Pezizomycotina</taxon>
        <taxon>Eurotiomycetes</taxon>
        <taxon>Chaetothyriomycetidae</taxon>
        <taxon>Chaetothyriales</taxon>
        <taxon>Herpotrichiellaceae</taxon>
        <taxon>Exophiala</taxon>
    </lineage>
</organism>
<evidence type="ECO:0000313" key="3">
    <source>
        <dbReference type="Proteomes" id="UP001203852"/>
    </source>
</evidence>
<dbReference type="EMBL" id="MU404350">
    <property type="protein sequence ID" value="KAI1618612.1"/>
    <property type="molecule type" value="Genomic_DNA"/>
</dbReference>
<sequence length="285" mass="32061">MEQYIQTPSAMSTESLNTVSVGEMSEESFYIASPRREDEYRMIAKKEEVPAGARLGHILLKMEDPIQAKDEKAYALGDWGQLLEDDSSSLSTSNEASSTPATNKQDNICDEKSNTQKMAETSDNCEKTSKFDKLQIDKTLDHVLYRFLLLSKEVSTKSSDEYLKSHAAKEAELMMDDLVKQGSDKAVIDALDQETTATIDCQAMQSRHVQRLDSLQRRLATEMEFAVEDAKDTMLGRGKLHLERGVGWSETRGLPGPLVAMLRAWQMMIVEKRHIGRINGKRFTA</sequence>
<evidence type="ECO:0000256" key="1">
    <source>
        <dbReference type="SAM" id="MobiDB-lite"/>
    </source>
</evidence>
<comment type="caution">
    <text evidence="2">The sequence shown here is derived from an EMBL/GenBank/DDBJ whole genome shotgun (WGS) entry which is preliminary data.</text>
</comment>
<evidence type="ECO:0000313" key="2">
    <source>
        <dbReference type="EMBL" id="KAI1618612.1"/>
    </source>
</evidence>
<reference evidence="2" key="1">
    <citation type="journal article" date="2022" name="bioRxiv">
        <title>Deciphering the potential niche of two novel black yeast fungi from a biological soil crust based on their genomes, phenotypes, and melanin regulation.</title>
        <authorList>
            <consortium name="DOE Joint Genome Institute"/>
            <person name="Carr E.C."/>
            <person name="Barton Q."/>
            <person name="Grambo S."/>
            <person name="Sullivan M."/>
            <person name="Renfro C.M."/>
            <person name="Kuo A."/>
            <person name="Pangilinan J."/>
            <person name="Lipzen A."/>
            <person name="Keymanesh K."/>
            <person name="Savage E."/>
            <person name="Barry K."/>
            <person name="Grigoriev I.V."/>
            <person name="Riekhof W.R."/>
            <person name="Harris S.S."/>
        </authorList>
    </citation>
    <scope>NUCLEOTIDE SEQUENCE</scope>
    <source>
        <strain evidence="2">JF 03-4F</strain>
    </source>
</reference>
<feature type="compositionally biased region" description="Low complexity" evidence="1">
    <location>
        <begin position="88"/>
        <end position="99"/>
    </location>
</feature>
<dbReference type="AlphaFoldDB" id="A0AAN6E6Z5"/>
<name>A0AAN6E6Z5_9EURO</name>
<protein>
    <submittedName>
        <fullName evidence="2">Uncharacterized protein</fullName>
    </submittedName>
</protein>
<keyword evidence="3" id="KW-1185">Reference proteome</keyword>
<accession>A0AAN6E6Z5</accession>
<dbReference type="Proteomes" id="UP001203852">
    <property type="component" value="Unassembled WGS sequence"/>
</dbReference>
<gene>
    <name evidence="2" type="ORF">EDD36DRAFT_36624</name>
</gene>
<feature type="region of interest" description="Disordered" evidence="1">
    <location>
        <begin position="86"/>
        <end position="110"/>
    </location>
</feature>
<proteinExistence type="predicted"/>